<proteinExistence type="predicted"/>
<feature type="compositionally biased region" description="Gly residues" evidence="1">
    <location>
        <begin position="65"/>
        <end position="84"/>
    </location>
</feature>
<dbReference type="EMBL" id="CADCVV010000080">
    <property type="protein sequence ID" value="CAA9497564.1"/>
    <property type="molecule type" value="Genomic_DNA"/>
</dbReference>
<feature type="non-terminal residue" evidence="2">
    <location>
        <position position="1"/>
    </location>
</feature>
<name>A0A6J4SM80_9ACTN</name>
<accession>A0A6J4SM80</accession>
<feature type="compositionally biased region" description="Basic and acidic residues" evidence="1">
    <location>
        <begin position="164"/>
        <end position="173"/>
    </location>
</feature>
<sequence>GAAHHPLHRQGRSRQDERGRRHRAPVRCGGPEHGGRIDRPRAQPLGLAGDRARRCPHSMRRPSLGPGGSGSGRDGTPLGGGPGMDGRSAGRARRRSHLCRGADGAARDGRALLAARDQTPPRGGPLRRDHRRLRAHRRDPAPALLSRRRELVAREGLPVGAAADLRRAADRPRTAGHSAAERRRLRRRAAAGREPRRHERDPARPRLDLGAARDESRSHGGEGVDAHLHLPQPLRLSDGRDRGQPRPSRGSRRGLLRTVARGPARADGASALGLLPGSRARRSRARARGNGHRDARPPGRRAVRRGGGRSLGRPARGDLPRARLRERHRPSAPASARSVQGRHRTQEDRARARDPGRSAQAHDHPPGHDGLAPPACRELRRGDPRGPLRARRRWSQGRAGEL</sequence>
<dbReference type="AlphaFoldDB" id="A0A6J4SM80"/>
<feature type="compositionally biased region" description="Basic and acidic residues" evidence="1">
    <location>
        <begin position="191"/>
        <end position="228"/>
    </location>
</feature>
<feature type="compositionally biased region" description="Basic residues" evidence="1">
    <location>
        <begin position="298"/>
        <end position="307"/>
    </location>
</feature>
<feature type="compositionally biased region" description="Basic and acidic residues" evidence="1">
    <location>
        <begin position="344"/>
        <end position="367"/>
    </location>
</feature>
<feature type="compositionally biased region" description="Basic residues" evidence="1">
    <location>
        <begin position="279"/>
        <end position="290"/>
    </location>
</feature>
<feature type="non-terminal residue" evidence="2">
    <location>
        <position position="402"/>
    </location>
</feature>
<keyword evidence="2" id="KW-0378">Hydrolase</keyword>
<feature type="compositionally biased region" description="Low complexity" evidence="1">
    <location>
        <begin position="111"/>
        <end position="121"/>
    </location>
</feature>
<feature type="compositionally biased region" description="Basic residues" evidence="1">
    <location>
        <begin position="1"/>
        <end position="12"/>
    </location>
</feature>
<protein>
    <submittedName>
        <fullName evidence="2">Arsenical pump-driving ATPase TEMP</fullName>
        <ecNumber evidence="2">3.6.3.16</ecNumber>
    </submittedName>
</protein>
<gene>
    <name evidence="2" type="ORF">AVDCRST_MAG17-1152</name>
</gene>
<evidence type="ECO:0000313" key="2">
    <source>
        <dbReference type="EMBL" id="CAA9497564.1"/>
    </source>
</evidence>
<dbReference type="EC" id="3.6.3.16" evidence="2"/>
<organism evidence="2">
    <name type="scientific">uncultured Solirubrobacterales bacterium</name>
    <dbReference type="NCBI Taxonomy" id="768556"/>
    <lineage>
        <taxon>Bacteria</taxon>
        <taxon>Bacillati</taxon>
        <taxon>Actinomycetota</taxon>
        <taxon>Thermoleophilia</taxon>
        <taxon>Solirubrobacterales</taxon>
        <taxon>environmental samples</taxon>
    </lineage>
</organism>
<feature type="compositionally biased region" description="Basic and acidic residues" evidence="1">
    <location>
        <begin position="377"/>
        <end position="386"/>
    </location>
</feature>
<feature type="region of interest" description="Disordered" evidence="1">
    <location>
        <begin position="1"/>
        <end position="402"/>
    </location>
</feature>
<reference evidence="2" key="1">
    <citation type="submission" date="2020-02" db="EMBL/GenBank/DDBJ databases">
        <authorList>
            <person name="Meier V. D."/>
        </authorList>
    </citation>
    <scope>NUCLEOTIDE SEQUENCE</scope>
    <source>
        <strain evidence="2">AVDCRST_MAG17</strain>
    </source>
</reference>
<feature type="compositionally biased region" description="Basic residues" evidence="1">
    <location>
        <begin position="128"/>
        <end position="137"/>
    </location>
</feature>
<evidence type="ECO:0000256" key="1">
    <source>
        <dbReference type="SAM" id="MobiDB-lite"/>
    </source>
</evidence>
<dbReference type="GO" id="GO:0016787">
    <property type="term" value="F:hydrolase activity"/>
    <property type="evidence" value="ECO:0007669"/>
    <property type="project" value="UniProtKB-KW"/>
</dbReference>